<reference evidence="2 3" key="1">
    <citation type="submission" date="2024-10" db="EMBL/GenBank/DDBJ databases">
        <authorList>
            <person name="Riesco R."/>
        </authorList>
    </citation>
    <scope>NUCLEOTIDE SEQUENCE [LARGE SCALE GENOMIC DNA]</scope>
    <source>
        <strain evidence="2 3">NCIMB 15449</strain>
    </source>
</reference>
<evidence type="ECO:0000313" key="3">
    <source>
        <dbReference type="Proteomes" id="UP001609175"/>
    </source>
</evidence>
<dbReference type="Gene3D" id="3.30.70.100">
    <property type="match status" value="1"/>
</dbReference>
<feature type="domain" description="ABM" evidence="1">
    <location>
        <begin position="5"/>
        <end position="50"/>
    </location>
</feature>
<protein>
    <submittedName>
        <fullName evidence="2">Antibiotic biosynthesis monooxygenase</fullName>
    </submittedName>
</protein>
<keyword evidence="2" id="KW-0560">Oxidoreductase</keyword>
<gene>
    <name evidence="2" type="ORF">ACHIPZ_00395</name>
</gene>
<dbReference type="RefSeq" id="WP_395112120.1">
    <property type="nucleotide sequence ID" value="NZ_JBIMSO010000001.1"/>
</dbReference>
<evidence type="ECO:0000313" key="2">
    <source>
        <dbReference type="EMBL" id="MFH5206698.1"/>
    </source>
</evidence>
<organism evidence="2 3">
    <name type="scientific">Antrihabitans spumae</name>
    <dbReference type="NCBI Taxonomy" id="3373370"/>
    <lineage>
        <taxon>Bacteria</taxon>
        <taxon>Bacillati</taxon>
        <taxon>Actinomycetota</taxon>
        <taxon>Actinomycetes</taxon>
        <taxon>Mycobacteriales</taxon>
        <taxon>Nocardiaceae</taxon>
        <taxon>Antrihabitans</taxon>
    </lineage>
</organism>
<dbReference type="SUPFAM" id="SSF54909">
    <property type="entry name" value="Dimeric alpha+beta barrel"/>
    <property type="match status" value="1"/>
</dbReference>
<evidence type="ECO:0000259" key="1">
    <source>
        <dbReference type="Pfam" id="PF03992"/>
    </source>
</evidence>
<keyword evidence="2" id="KW-0503">Monooxygenase</keyword>
<proteinExistence type="predicted"/>
<dbReference type="Proteomes" id="UP001609175">
    <property type="component" value="Unassembled WGS sequence"/>
</dbReference>
<dbReference type="EMBL" id="JBIMSO010000001">
    <property type="protein sequence ID" value="MFH5206698.1"/>
    <property type="molecule type" value="Genomic_DNA"/>
</dbReference>
<dbReference type="Pfam" id="PF03992">
    <property type="entry name" value="ABM"/>
    <property type="match status" value="1"/>
</dbReference>
<sequence length="75" mass="8224">MFDAAATIRRDAGELSYQVLADSSNATNIVHFSKWTSLTAARAFFESPELVRRAEAGVQAPNFLYLDELEAGTLT</sequence>
<name>A0ABW7JFE9_9NOCA</name>
<comment type="caution">
    <text evidence="2">The sequence shown here is derived from an EMBL/GenBank/DDBJ whole genome shotgun (WGS) entry which is preliminary data.</text>
</comment>
<dbReference type="InterPro" id="IPR007138">
    <property type="entry name" value="ABM_dom"/>
</dbReference>
<dbReference type="InterPro" id="IPR011008">
    <property type="entry name" value="Dimeric_a/b-barrel"/>
</dbReference>
<dbReference type="GO" id="GO:0004497">
    <property type="term" value="F:monooxygenase activity"/>
    <property type="evidence" value="ECO:0007669"/>
    <property type="project" value="UniProtKB-KW"/>
</dbReference>
<accession>A0ABW7JFE9</accession>